<dbReference type="Proteomes" id="UP000019184">
    <property type="component" value="Unassembled WGS sequence"/>
</dbReference>
<organism evidence="1 2">
    <name type="scientific">Candidatus Contendobacter odensis Run_B_J11</name>
    <dbReference type="NCBI Taxonomy" id="1400861"/>
    <lineage>
        <taxon>Bacteria</taxon>
        <taxon>Pseudomonadati</taxon>
        <taxon>Pseudomonadota</taxon>
        <taxon>Gammaproteobacteria</taxon>
        <taxon>Candidatus Competibacteraceae</taxon>
        <taxon>Candidatus Contendibacter</taxon>
    </lineage>
</organism>
<reference evidence="1 2" key="1">
    <citation type="journal article" date="2014" name="ISME J.">
        <title>Candidatus Competibacter-lineage genomes retrieved from metagenomes reveal functional metabolic diversity.</title>
        <authorList>
            <person name="McIlroy S.J."/>
            <person name="Albertsen M."/>
            <person name="Andresen E.K."/>
            <person name="Saunders A.M."/>
            <person name="Kristiansen R."/>
            <person name="Stokholm-Bjerregaard M."/>
            <person name="Nielsen K.L."/>
            <person name="Nielsen P.H."/>
        </authorList>
    </citation>
    <scope>NUCLEOTIDE SEQUENCE [LARGE SCALE GENOMIC DNA]</scope>
    <source>
        <strain evidence="1 2">Run_B_J11</strain>
    </source>
</reference>
<accession>A0A7U7GDR2</accession>
<proteinExistence type="predicted"/>
<sequence length="41" mass="4328">MGGGVGGVQMKNENGVIMRLESRTKGLRFNLSTSGVTVTMN</sequence>
<evidence type="ECO:0000313" key="2">
    <source>
        <dbReference type="Proteomes" id="UP000019184"/>
    </source>
</evidence>
<keyword evidence="2" id="KW-1185">Reference proteome</keyword>
<gene>
    <name evidence="1" type="ORF">BN874_390025</name>
</gene>
<dbReference type="EMBL" id="CBTK010000253">
    <property type="protein sequence ID" value="CDH46198.1"/>
    <property type="molecule type" value="Genomic_DNA"/>
</dbReference>
<dbReference type="AlphaFoldDB" id="A0A7U7GDR2"/>
<evidence type="ECO:0000313" key="1">
    <source>
        <dbReference type="EMBL" id="CDH46198.1"/>
    </source>
</evidence>
<name>A0A7U7GDR2_9GAMM</name>
<protein>
    <submittedName>
        <fullName evidence="1">Uncharacterized protein</fullName>
    </submittedName>
</protein>
<comment type="caution">
    <text evidence="1">The sequence shown here is derived from an EMBL/GenBank/DDBJ whole genome shotgun (WGS) entry which is preliminary data.</text>
</comment>